<feature type="signal peptide" evidence="1">
    <location>
        <begin position="1"/>
        <end position="18"/>
    </location>
</feature>
<protein>
    <submittedName>
        <fullName evidence="2">Uncharacterized protein</fullName>
    </submittedName>
</protein>
<proteinExistence type="predicted"/>
<organism evidence="2 3">
    <name type="scientific">Hermetia illucens</name>
    <name type="common">Black soldier fly</name>
    <dbReference type="NCBI Taxonomy" id="343691"/>
    <lineage>
        <taxon>Eukaryota</taxon>
        <taxon>Metazoa</taxon>
        <taxon>Ecdysozoa</taxon>
        <taxon>Arthropoda</taxon>
        <taxon>Hexapoda</taxon>
        <taxon>Insecta</taxon>
        <taxon>Pterygota</taxon>
        <taxon>Neoptera</taxon>
        <taxon>Endopterygota</taxon>
        <taxon>Diptera</taxon>
        <taxon>Brachycera</taxon>
        <taxon>Stratiomyomorpha</taxon>
        <taxon>Stratiomyidae</taxon>
        <taxon>Hermetiinae</taxon>
        <taxon>Hermetia</taxon>
    </lineage>
</organism>
<reference evidence="2 3" key="1">
    <citation type="submission" date="2020-11" db="EMBL/GenBank/DDBJ databases">
        <authorList>
            <person name="Wallbank WR R."/>
            <person name="Pardo Diaz C."/>
            <person name="Kozak K."/>
            <person name="Martin S."/>
            <person name="Jiggins C."/>
            <person name="Moest M."/>
            <person name="Warren A I."/>
            <person name="Generalovic N T."/>
            <person name="Byers J.R.P. K."/>
            <person name="Montejo-Kovacevich G."/>
            <person name="Yen C E."/>
        </authorList>
    </citation>
    <scope>NUCLEOTIDE SEQUENCE [LARGE SCALE GENOMIC DNA]</scope>
</reference>
<accession>A0A7R8YRL1</accession>
<feature type="chain" id="PRO_5030817606" evidence="1">
    <location>
        <begin position="19"/>
        <end position="77"/>
    </location>
</feature>
<evidence type="ECO:0000256" key="1">
    <source>
        <dbReference type="SAM" id="SignalP"/>
    </source>
</evidence>
<dbReference type="EMBL" id="LR899010">
    <property type="protein sequence ID" value="CAD7081630.1"/>
    <property type="molecule type" value="Genomic_DNA"/>
</dbReference>
<sequence length="77" mass="8418">MKIAVLTIICLFGTLGSCDVLLENVAPGYHPPGFHAQYDVPVLVSSPIETILYPWLDDNRHGPGFISSSTYGQNAIW</sequence>
<keyword evidence="1" id="KW-0732">Signal</keyword>
<dbReference type="Proteomes" id="UP000594454">
    <property type="component" value="Chromosome 2"/>
</dbReference>
<evidence type="ECO:0000313" key="3">
    <source>
        <dbReference type="Proteomes" id="UP000594454"/>
    </source>
</evidence>
<evidence type="ECO:0000313" key="2">
    <source>
        <dbReference type="EMBL" id="CAD7081630.1"/>
    </source>
</evidence>
<gene>
    <name evidence="2" type="ORF">HERILL_LOCUS4727</name>
</gene>
<name>A0A7R8YRL1_HERIL</name>
<keyword evidence="3" id="KW-1185">Reference proteome</keyword>
<dbReference type="AlphaFoldDB" id="A0A7R8YRL1"/>
<dbReference type="PROSITE" id="PS51257">
    <property type="entry name" value="PROKAR_LIPOPROTEIN"/>
    <property type="match status" value="1"/>
</dbReference>
<dbReference type="InParanoid" id="A0A7R8YRL1"/>